<organism evidence="1 2">
    <name type="scientific">Agrobacterium pusense</name>
    <dbReference type="NCBI Taxonomy" id="648995"/>
    <lineage>
        <taxon>Bacteria</taxon>
        <taxon>Pseudomonadati</taxon>
        <taxon>Pseudomonadota</taxon>
        <taxon>Alphaproteobacteria</taxon>
        <taxon>Hyphomicrobiales</taxon>
        <taxon>Rhizobiaceae</taxon>
        <taxon>Rhizobium/Agrobacterium group</taxon>
        <taxon>Agrobacterium</taxon>
    </lineage>
</organism>
<dbReference type="Proteomes" id="UP000016944">
    <property type="component" value="Plasmid IRBL74_p"/>
</dbReference>
<evidence type="ECO:0000313" key="1">
    <source>
        <dbReference type="EMBL" id="CDI11931.1"/>
    </source>
</evidence>
<sequence length="74" mass="7504">MTRCLGACKPLPVAGVGRYGTTLLDLMVGEPVAYATGLRLKATGPSGTVCNSPITKGSMSMSAGANRGCSSWKP</sequence>
<reference evidence="1 2" key="1">
    <citation type="journal article" date="2013" name="Genome Announc.">
        <title>Complete Genome Sequence of the Sesbania Symbiont and Rice Growth-Promoting Endophyte Rhizobium sp. Strain IRBG74.</title>
        <authorList>
            <person name="Crook M.B."/>
            <person name="Mitra S."/>
            <person name="Ane J.M."/>
            <person name="Sadowsky M.J."/>
            <person name="Gyaneshwar P."/>
        </authorList>
    </citation>
    <scope>NUCLEOTIDE SEQUENCE [LARGE SCALE GENOMIC DNA]</scope>
    <source>
        <strain evidence="1 2">IRBG74</strain>
        <plasmid evidence="2">IRBL74_p</plasmid>
    </source>
</reference>
<name>U4Q3V7_9HYPH</name>
<geneLocation type="plasmid" evidence="1 2">
    <name>IRBL74_p</name>
</geneLocation>
<proteinExistence type="predicted"/>
<dbReference type="HOGENOM" id="CLU_2685323_0_0_5"/>
<evidence type="ECO:0000313" key="2">
    <source>
        <dbReference type="Proteomes" id="UP000016944"/>
    </source>
</evidence>
<dbReference type="AlphaFoldDB" id="U4Q3V7"/>
<gene>
    <name evidence="1" type="ORF">BN877_p0202</name>
</gene>
<dbReference type="KEGG" id="rir:BN877_p0202"/>
<accession>U4Q3V7</accession>
<keyword evidence="1" id="KW-0614">Plasmid</keyword>
<dbReference type="EMBL" id="HG518324">
    <property type="protein sequence ID" value="CDI11931.1"/>
    <property type="molecule type" value="Genomic_DNA"/>
</dbReference>
<protein>
    <submittedName>
        <fullName evidence="1">Uncharacterized protein</fullName>
    </submittedName>
</protein>